<name>A0A381QFV9_9ZZZZ</name>
<evidence type="ECO:0000259" key="1">
    <source>
        <dbReference type="Pfam" id="PF13860"/>
    </source>
</evidence>
<dbReference type="EMBL" id="UINC01001332">
    <property type="protein sequence ID" value="SUZ77860.1"/>
    <property type="molecule type" value="Genomic_DNA"/>
</dbReference>
<protein>
    <recommendedName>
        <fullName evidence="1">FlgD/Vpr Ig-like domain-containing protein</fullName>
    </recommendedName>
</protein>
<accession>A0A381QFV9</accession>
<dbReference type="InterPro" id="IPR026444">
    <property type="entry name" value="Secre_tail"/>
</dbReference>
<dbReference type="InterPro" id="IPR025965">
    <property type="entry name" value="FlgD/Vpr_Ig-like"/>
</dbReference>
<reference evidence="2" key="1">
    <citation type="submission" date="2018-05" db="EMBL/GenBank/DDBJ databases">
        <authorList>
            <person name="Lanie J.A."/>
            <person name="Ng W.-L."/>
            <person name="Kazmierczak K.M."/>
            <person name="Andrzejewski T.M."/>
            <person name="Davidsen T.M."/>
            <person name="Wayne K.J."/>
            <person name="Tettelin H."/>
            <person name="Glass J.I."/>
            <person name="Rusch D."/>
            <person name="Podicherti R."/>
            <person name="Tsui H.-C.T."/>
            <person name="Winkler M.E."/>
        </authorList>
    </citation>
    <scope>NUCLEOTIDE SEQUENCE</scope>
</reference>
<evidence type="ECO:0000313" key="2">
    <source>
        <dbReference type="EMBL" id="SUZ77860.1"/>
    </source>
</evidence>
<dbReference type="AlphaFoldDB" id="A0A381QFV9"/>
<gene>
    <name evidence="2" type="ORF">METZ01_LOCUS30714</name>
</gene>
<feature type="domain" description="FlgD/Vpr Ig-like" evidence="1">
    <location>
        <begin position="532"/>
        <end position="584"/>
    </location>
</feature>
<proteinExistence type="predicted"/>
<organism evidence="2">
    <name type="scientific">marine metagenome</name>
    <dbReference type="NCBI Taxonomy" id="408172"/>
    <lineage>
        <taxon>unclassified sequences</taxon>
        <taxon>metagenomes</taxon>
        <taxon>ecological metagenomes</taxon>
    </lineage>
</organism>
<sequence>MGHTFFMLFIFSLLFSQEYKIQFAHIPTGQGMGQNDSIGVMNSIGGILLRDVSSDSFVVGTGFLNTTQSIFSEPPVISNFTFPDIIVKSASSTTILATLYDLNGINHVDLNLQIGGSTVEIILPMSNSEDRDYEVLIHDSLIGVQNFRARIVGTDNMGYVASSEYKTSEIQFSNGELSMDNDNSQYPDGIPPGQWRLISWPGQPVNTNLAHSKLKDGHVFYSWDIEKNKYFIPDLIEVGRSYWFRHKYENPVVFSEDSSTAMPLENYTIKLEQGWNMVGNPFSFPVQYVKDSNIDDPITYGNSDKDGWSGPQTELQPWNGYAVYASAESDLVLIPFQEQDSSAQRVANIDGWYLNLKAESPNFFHHAAQIGRHENASNGQGLYDTPQLPDINETISLLMDLNGNSSFRYTKDIRDLDEFNGVWNLRLDGNSDERSMVLSGVLKGSIPEGLRIAIVDIQERKVSHEILNQGLAIKKDPNLDYDLKLVAGDIEYVATMTEEILNNIPSVYSLSQNYPNPFNPITKMNYALPKRSRVIISVYNVLGQEVTTLLNKEQDYGYHTVTWNGTDRIGKQVASGVYFARLTTKNFSQTKKMLMLK</sequence>
<dbReference type="Gene3D" id="2.60.40.4070">
    <property type="match status" value="1"/>
</dbReference>
<dbReference type="Pfam" id="PF13860">
    <property type="entry name" value="FlgD_ig"/>
    <property type="match status" value="1"/>
</dbReference>
<dbReference type="NCBIfam" id="TIGR04183">
    <property type="entry name" value="Por_Secre_tail"/>
    <property type="match status" value="1"/>
</dbReference>